<dbReference type="SMART" id="SM00486">
    <property type="entry name" value="POLBc"/>
    <property type="match status" value="1"/>
</dbReference>
<dbReference type="CDD" id="cd00081">
    <property type="entry name" value="Hint"/>
    <property type="match status" value="1"/>
</dbReference>
<accession>A0A481ZAC2</accession>
<evidence type="ECO:0000256" key="9">
    <source>
        <dbReference type="ARBA" id="ARBA00023109"/>
    </source>
</evidence>
<dbReference type="Gene3D" id="2.170.16.10">
    <property type="entry name" value="Hedgehog/Intein (Hint) domain"/>
    <property type="match status" value="1"/>
</dbReference>
<dbReference type="Gene3D" id="3.90.1600.10">
    <property type="entry name" value="Palm domain of DNA polymerase"/>
    <property type="match status" value="2"/>
</dbReference>
<dbReference type="InterPro" id="IPR036844">
    <property type="entry name" value="Hint_dom_sf"/>
</dbReference>
<dbReference type="SUPFAM" id="SSF56672">
    <property type="entry name" value="DNA/RNA polymerases"/>
    <property type="match status" value="1"/>
</dbReference>
<keyword evidence="9" id="KW-1194">Viral DNA replication</keyword>
<dbReference type="InterPro" id="IPR004042">
    <property type="entry name" value="Intein_endonuc_central"/>
</dbReference>
<dbReference type="NCBIfam" id="TIGR01443">
    <property type="entry name" value="intein_Cterm"/>
    <property type="match status" value="1"/>
</dbReference>
<evidence type="ECO:0000256" key="7">
    <source>
        <dbReference type="ARBA" id="ARBA00022932"/>
    </source>
</evidence>
<dbReference type="InterPro" id="IPR050240">
    <property type="entry name" value="DNA_pol_type-B"/>
</dbReference>
<dbReference type="EC" id="2.7.7.7" evidence="2"/>
<evidence type="ECO:0000256" key="11">
    <source>
        <dbReference type="ARBA" id="ARBA00049244"/>
    </source>
</evidence>
<dbReference type="GO" id="GO:0006261">
    <property type="term" value="P:DNA-templated DNA replication"/>
    <property type="evidence" value="ECO:0007669"/>
    <property type="project" value="TreeGrafter"/>
</dbReference>
<evidence type="ECO:0000256" key="5">
    <source>
        <dbReference type="ARBA" id="ARBA00022695"/>
    </source>
</evidence>
<dbReference type="PROSITE" id="PS50819">
    <property type="entry name" value="INTEIN_ENDONUCLEASE"/>
    <property type="match status" value="1"/>
</dbReference>
<protein>
    <recommendedName>
        <fullName evidence="3">DNA polymerase</fullName>
        <ecNumber evidence="2">2.7.7.7</ecNumber>
    </recommendedName>
</protein>
<dbReference type="GO" id="GO:0039693">
    <property type="term" value="P:viral DNA genome replication"/>
    <property type="evidence" value="ECO:0007669"/>
    <property type="project" value="UniProtKB-KW"/>
</dbReference>
<evidence type="ECO:0000256" key="1">
    <source>
        <dbReference type="ARBA" id="ARBA00005755"/>
    </source>
</evidence>
<keyword evidence="4" id="KW-0808">Transferase</keyword>
<keyword evidence="10" id="KW-0238">DNA-binding</keyword>
<evidence type="ECO:0000256" key="10">
    <source>
        <dbReference type="ARBA" id="ARBA00023125"/>
    </source>
</evidence>
<comment type="similarity">
    <text evidence="1">Belongs to the DNA polymerase type-B family.</text>
</comment>
<dbReference type="PANTHER" id="PTHR10322">
    <property type="entry name" value="DNA POLYMERASE CATALYTIC SUBUNIT"/>
    <property type="match status" value="1"/>
</dbReference>
<dbReference type="PANTHER" id="PTHR10322:SF23">
    <property type="entry name" value="DNA POLYMERASE DELTA CATALYTIC SUBUNIT"/>
    <property type="match status" value="1"/>
</dbReference>
<dbReference type="GO" id="GO:0004519">
    <property type="term" value="F:endonuclease activity"/>
    <property type="evidence" value="ECO:0007669"/>
    <property type="project" value="InterPro"/>
</dbReference>
<evidence type="ECO:0000313" key="13">
    <source>
        <dbReference type="EMBL" id="QBK92039.1"/>
    </source>
</evidence>
<dbReference type="InterPro" id="IPR027434">
    <property type="entry name" value="Homing_endonucl"/>
</dbReference>
<feature type="domain" description="DOD-type homing endonuclease" evidence="12">
    <location>
        <begin position="928"/>
        <end position="1110"/>
    </location>
</feature>
<comment type="catalytic activity">
    <reaction evidence="11">
        <text>DNA(n) + a 2'-deoxyribonucleoside 5'-triphosphate = DNA(n+1) + diphosphate</text>
        <dbReference type="Rhea" id="RHEA:22508"/>
        <dbReference type="Rhea" id="RHEA-COMP:17339"/>
        <dbReference type="Rhea" id="RHEA-COMP:17340"/>
        <dbReference type="ChEBI" id="CHEBI:33019"/>
        <dbReference type="ChEBI" id="CHEBI:61560"/>
        <dbReference type="ChEBI" id="CHEBI:173112"/>
        <dbReference type="EC" id="2.7.7.7"/>
    </reaction>
</comment>
<dbReference type="InterPro" id="IPR023211">
    <property type="entry name" value="DNA_pol_palm_dom_sf"/>
</dbReference>
<organism evidence="13">
    <name type="scientific">Pithovirus LCPAC304</name>
    <dbReference type="NCBI Taxonomy" id="2506594"/>
    <lineage>
        <taxon>Viruses</taxon>
        <taxon>Pithoviruses</taxon>
    </lineage>
</organism>
<name>A0A481ZAC2_9VIRU</name>
<gene>
    <name evidence="13" type="ORF">LCPAC304_03860</name>
</gene>
<dbReference type="InterPro" id="IPR030934">
    <property type="entry name" value="Intein_C"/>
</dbReference>
<keyword evidence="6" id="KW-0068">Autocatalytic cleavage</keyword>
<dbReference type="Gene3D" id="3.10.28.10">
    <property type="entry name" value="Homing endonucleases"/>
    <property type="match status" value="1"/>
</dbReference>
<sequence length="1439" mass="165818">MASSPKVESDISDATLLTVFPYEWVVKDEYTDEGHIAIHVWCLDRDSKPYFLRIEDFPVTCYVELPTIVYGRPFQWNRIAAQKVVAYLNFRLNGAQDHAPIGHSLTFRKKTYYYLGEGLYPMLLLQFKSIQALNHCQNLLKYPLKTREYGTLRCHVWESKIPIVRKLLTGQHMSFSQWFTVQGDYVEESLRISTMDDEYVVDSRTMEPIPHEVCDGWRVYPRILAFDIECYSDNKRIFPSAWHATHVAYMISCIYQVYNHRSTRKRYAIILGPCAEIPSSRLENTEIIHVTTEYELVKAFGKLVLKTDPEIVTGYNIFGFDYKYLHERLTQKMYEWPMMGRLPDGKTVMDNNEWSSGAYGLNVIYDLKMDGRINIDLLPIIRRDYKLLKYTLDFVSNYFLGTRKHDITAPDMFWIYEQLNESERDFKRLCTPETTPVLDEIVQTLEKLFEGCLDQTKTDVFDLYNKRHLLLAHYQTFLRGEEEDLESVCPFVALADVFDVLVEHNAFFEKYDIDKPFVLNAVLRYVLANILMTFVLLYCIQDSELVLDLMEELNIFLGLTQMSSVCGVTIVELFTRGQQIRCVSLLYDIAAHQNFVIDQAAKSGYQYTGGFVYPPVPGLHDNVLCWDFASLYPTIIMAHNIDYTTLVHKSIEHLVPDELCNIIIFEQEEAVLLEPLKEGDKPRTELVTKQYRFKFLNAEKTGHKGLLPQLEEKMVFERRAVRAKGKIEKDPIMREVYEQRQKALKVVCNSFYGFLGVRNGGKMPLMEAAMSVTGKARESILKVSTYIEDTYGGTVVYGDSVTGDTPLLCREILSDGSTNIQIIVISQLYTGRWLHKGEKEYNADARRLEVWSDEGFTEIKHAMRHKTKKRIYRITTHTGVIKVTEDHSLLDKFGNEVKPSDVSCGDQLLTHALPSLPDDGKEIPDAWAWGIFYGDGSCGHYQCPSGVKYSWAINNQNLEYLEKAKGLLEKTHPKNHFKILDTMKSSNVYKLIGGGDAVGIVKKWRPLFYDPVSRYKKVPDILWKASKASREAFYRGYYAADGDKDKNGYNRFDNKGQIGSAGLFFLSKSLGYKVSCNTRKDKLDIYRLTLTKNSQRKPPGIIKKIEDFGIVEDYVYDLETGNHHFSAGVGELVVHNTDSVMATLNITDPLEAIRMGKKLEKELTALFPPPMEMELEKVMRMLSLKKKRYVYATLDWDTGELKLDTKDLHFIGVELARRDRPKWLTDLQLKVLIKIMHLRPFEETLDVVFEAIDKLLAEGVPYTDLITVKGLGASYKNKSAQMAVFAEDLKKLGKPAQPGSRLEYLVVEGDKNELQGHKMRLPETYLERKNTENEEKLDYMFYIKKLQNPIGQLLTVAYKDVIQKLTGEYFGIYARATTRHKYVGFNDPILLIYSAIMANNDHHFIQGAVKYKLHDEKRLYKGPTLIITPLEHIDSIHGE</sequence>
<dbReference type="InterPro" id="IPR042087">
    <property type="entry name" value="DNA_pol_B_thumb"/>
</dbReference>
<keyword evidence="9" id="KW-0235">DNA replication</keyword>
<evidence type="ECO:0000256" key="8">
    <source>
        <dbReference type="ARBA" id="ARBA00023000"/>
    </source>
</evidence>
<dbReference type="Pfam" id="PF00136">
    <property type="entry name" value="DNA_pol_B"/>
    <property type="match status" value="2"/>
</dbReference>
<evidence type="ECO:0000256" key="2">
    <source>
        <dbReference type="ARBA" id="ARBA00012417"/>
    </source>
</evidence>
<dbReference type="SUPFAM" id="SSF55608">
    <property type="entry name" value="Homing endonucleases"/>
    <property type="match status" value="1"/>
</dbReference>
<dbReference type="SUPFAM" id="SSF51294">
    <property type="entry name" value="Hedgehog/intein (Hint) domain"/>
    <property type="match status" value="1"/>
</dbReference>
<dbReference type="PROSITE" id="PS50818">
    <property type="entry name" value="INTEIN_C_TER"/>
    <property type="match status" value="1"/>
</dbReference>
<dbReference type="GO" id="GO:0000166">
    <property type="term" value="F:nucleotide binding"/>
    <property type="evidence" value="ECO:0007669"/>
    <property type="project" value="InterPro"/>
</dbReference>
<keyword evidence="5" id="KW-0548">Nucleotidyltransferase</keyword>
<evidence type="ECO:0000259" key="12">
    <source>
        <dbReference type="PROSITE" id="PS50819"/>
    </source>
</evidence>
<reference evidence="13" key="1">
    <citation type="journal article" date="2019" name="MBio">
        <title>Virus Genomes from Deep Sea Sediments Expand the Ocean Megavirome and Support Independent Origins of Viral Gigantism.</title>
        <authorList>
            <person name="Backstrom D."/>
            <person name="Yutin N."/>
            <person name="Jorgensen S.L."/>
            <person name="Dharamshi J."/>
            <person name="Homa F."/>
            <person name="Zaremba-Niedwiedzka K."/>
            <person name="Spang A."/>
            <person name="Wolf Y.I."/>
            <person name="Koonin E.V."/>
            <person name="Ettema T.J."/>
        </authorList>
    </citation>
    <scope>NUCLEOTIDE SEQUENCE</scope>
</reference>
<keyword evidence="7" id="KW-0239">DNA-directed DNA polymerase</keyword>
<dbReference type="Pfam" id="PF03104">
    <property type="entry name" value="DNA_pol_B_exo1"/>
    <property type="match status" value="1"/>
</dbReference>
<dbReference type="InterPro" id="IPR012337">
    <property type="entry name" value="RNaseH-like_sf"/>
</dbReference>
<dbReference type="InterPro" id="IPR006134">
    <property type="entry name" value="DNA-dir_DNA_pol_B_multi_dom"/>
</dbReference>
<evidence type="ECO:0000256" key="6">
    <source>
        <dbReference type="ARBA" id="ARBA00022813"/>
    </source>
</evidence>
<dbReference type="SUPFAM" id="SSF53098">
    <property type="entry name" value="Ribonuclease H-like"/>
    <property type="match status" value="1"/>
</dbReference>
<dbReference type="InterPro" id="IPR043502">
    <property type="entry name" value="DNA/RNA_pol_sf"/>
</dbReference>
<dbReference type="InterPro" id="IPR006172">
    <property type="entry name" value="DNA-dir_DNA_pol_B"/>
</dbReference>
<dbReference type="EMBL" id="MK500567">
    <property type="protein sequence ID" value="QBK92039.1"/>
    <property type="molecule type" value="Genomic_DNA"/>
</dbReference>
<dbReference type="InterPro" id="IPR006133">
    <property type="entry name" value="DNA-dir_DNA_pol_B_exonuc"/>
</dbReference>
<proteinExistence type="inferred from homology"/>
<dbReference type="PRINTS" id="PR00106">
    <property type="entry name" value="DNAPOLB"/>
</dbReference>
<dbReference type="Gene3D" id="1.10.132.60">
    <property type="entry name" value="DNA polymerase family B, C-terminal domain"/>
    <property type="match status" value="1"/>
</dbReference>
<dbReference type="GO" id="GO:0003887">
    <property type="term" value="F:DNA-directed DNA polymerase activity"/>
    <property type="evidence" value="ECO:0007669"/>
    <property type="project" value="UniProtKB-KW"/>
</dbReference>
<keyword evidence="8" id="KW-0651">Protein splicing</keyword>
<evidence type="ECO:0000256" key="4">
    <source>
        <dbReference type="ARBA" id="ARBA00022679"/>
    </source>
</evidence>
<dbReference type="GO" id="GO:0003677">
    <property type="term" value="F:DNA binding"/>
    <property type="evidence" value="ECO:0007669"/>
    <property type="project" value="UniProtKB-KW"/>
</dbReference>
<evidence type="ECO:0000256" key="3">
    <source>
        <dbReference type="ARBA" id="ARBA00015749"/>
    </source>
</evidence>
<dbReference type="InterPro" id="IPR036397">
    <property type="entry name" value="RNaseH_sf"/>
</dbReference>
<dbReference type="Gene3D" id="3.30.420.10">
    <property type="entry name" value="Ribonuclease H-like superfamily/Ribonuclease H"/>
    <property type="match status" value="2"/>
</dbReference>